<evidence type="ECO:0000256" key="6">
    <source>
        <dbReference type="SAM" id="Coils"/>
    </source>
</evidence>
<dbReference type="CDD" id="cd00075">
    <property type="entry name" value="HATPase"/>
    <property type="match status" value="1"/>
</dbReference>
<dbReference type="GO" id="GO:0005524">
    <property type="term" value="F:ATP binding"/>
    <property type="evidence" value="ECO:0007669"/>
    <property type="project" value="InterPro"/>
</dbReference>
<dbReference type="Gene3D" id="3.30.200.20">
    <property type="entry name" value="Phosphorylase Kinase, domain 1"/>
    <property type="match status" value="1"/>
</dbReference>
<dbReference type="PROSITE" id="PS50011">
    <property type="entry name" value="PROTEIN_KINASE_DOM"/>
    <property type="match status" value="1"/>
</dbReference>
<dbReference type="SUPFAM" id="SSF47384">
    <property type="entry name" value="Homodimeric domain of signal transducing histidine kinase"/>
    <property type="match status" value="1"/>
</dbReference>
<keyword evidence="6" id="KW-0175">Coiled coil</keyword>
<dbReference type="Gene3D" id="1.10.287.130">
    <property type="match status" value="1"/>
</dbReference>
<comment type="catalytic activity">
    <reaction evidence="1">
        <text>ATP + protein L-histidine = ADP + protein N-phospho-L-histidine.</text>
        <dbReference type="EC" id="2.7.13.3"/>
    </reaction>
</comment>
<dbReference type="Pfam" id="PF02518">
    <property type="entry name" value="HATPase_c"/>
    <property type="match status" value="1"/>
</dbReference>
<dbReference type="InterPro" id="IPR036097">
    <property type="entry name" value="HisK_dim/P_sf"/>
</dbReference>
<evidence type="ECO:0000256" key="4">
    <source>
        <dbReference type="ARBA" id="ARBA00022777"/>
    </source>
</evidence>
<dbReference type="GO" id="GO:0000155">
    <property type="term" value="F:phosphorelay sensor kinase activity"/>
    <property type="evidence" value="ECO:0007669"/>
    <property type="project" value="InterPro"/>
</dbReference>
<dbReference type="GO" id="GO:0004674">
    <property type="term" value="F:protein serine/threonine kinase activity"/>
    <property type="evidence" value="ECO:0007669"/>
    <property type="project" value="UniProtKB-KW"/>
</dbReference>
<dbReference type="InterPro" id="IPR011009">
    <property type="entry name" value="Kinase-like_dom_sf"/>
</dbReference>
<protein>
    <recommendedName>
        <fullName evidence="2">histidine kinase</fullName>
        <ecNumber evidence="2">2.7.13.3</ecNumber>
    </recommendedName>
</protein>
<dbReference type="InterPro" id="IPR053159">
    <property type="entry name" value="Hybrid_Histidine_Kinase"/>
</dbReference>
<dbReference type="InterPro" id="IPR003018">
    <property type="entry name" value="GAF"/>
</dbReference>
<keyword evidence="3" id="KW-0597">Phosphoprotein</keyword>
<dbReference type="CDD" id="cd00082">
    <property type="entry name" value="HisKA"/>
    <property type="match status" value="1"/>
</dbReference>
<organism evidence="9 10">
    <name type="scientific">Calothrix parasitica NIES-267</name>
    <dbReference type="NCBI Taxonomy" id="1973488"/>
    <lineage>
        <taxon>Bacteria</taxon>
        <taxon>Bacillati</taxon>
        <taxon>Cyanobacteriota</taxon>
        <taxon>Cyanophyceae</taxon>
        <taxon>Nostocales</taxon>
        <taxon>Calotrichaceae</taxon>
        <taxon>Calothrix</taxon>
    </lineage>
</organism>
<name>A0A1Z4LQA8_9CYAN</name>
<dbReference type="InterPro" id="IPR027417">
    <property type="entry name" value="P-loop_NTPase"/>
</dbReference>
<dbReference type="Gene3D" id="3.30.450.40">
    <property type="match status" value="1"/>
</dbReference>
<dbReference type="Gene3D" id="1.10.510.10">
    <property type="entry name" value="Transferase(Phosphotransferase) domain 1"/>
    <property type="match status" value="1"/>
</dbReference>
<keyword evidence="5" id="KW-0902">Two-component regulatory system</keyword>
<dbReference type="Gene3D" id="3.40.50.300">
    <property type="entry name" value="P-loop containing nucleotide triphosphate hydrolases"/>
    <property type="match status" value="1"/>
</dbReference>
<dbReference type="InterPro" id="IPR003594">
    <property type="entry name" value="HATPase_dom"/>
</dbReference>
<dbReference type="InterPro" id="IPR041664">
    <property type="entry name" value="AAA_16"/>
</dbReference>
<evidence type="ECO:0000313" key="10">
    <source>
        <dbReference type="Proteomes" id="UP000218418"/>
    </source>
</evidence>
<dbReference type="SUPFAM" id="SSF55781">
    <property type="entry name" value="GAF domain-like"/>
    <property type="match status" value="1"/>
</dbReference>
<dbReference type="InterPro" id="IPR004358">
    <property type="entry name" value="Sig_transdc_His_kin-like_C"/>
</dbReference>
<feature type="domain" description="Protein kinase" evidence="7">
    <location>
        <begin position="7"/>
        <end position="269"/>
    </location>
</feature>
<sequence length="1774" mass="200147">MVVITGYEILEQIYESSNSVVYRGRREEDNQPIILKVLKQDCLNSNQLTRYKQEYEITSNLESQGIIKVYDLQNDNYLTMILEDFGGESLRNLLSQRKFNLVECLEIACQITDSLAQIHAAQVIHKDINPSNIVFNPVTKQLKIIDFGISTRLGSEHTVLSSPNALEGTLAYISPEQTGRMNRSLDYRADFYSLGVTLYELFTHELPFTADDAMELIHCHLAKEPVSPHEFNPKIPRMVSEIIMKLMAKTAEERYQSIWGIKADLETCLLQLQSYNCIIDFDLGQEDISHQFNIPQKLYGREQEISTLLTAFERVVNAVSKAEIILVKGYSGIGKSALVKEIYQPITRQRGYFISGKFDQFQRNIPYSAVVKALSGLVKQLLTESEVQLQEWKQKLLAAIESNAQIIIDVIPEVELIIGKQAAVEELSGSEAQNRFNSVFKSFIRVLCQPEHPLVLFLDDLQWADSASLQLIELMMTDDKIHHLLLIGSYRDNEVDAAHPLALLLERLEVKVSINQINLTPLNQVNVTELIAETLHRDIDDVKSLARLVSDKTAGNPFFINQSLYNLYSENLIYFHVSQGVNKPRWEWDISQIEAMDITDNVVDLMVSKLIKLPKSTQKMLRLAACIGNRFSLNTLAIVGELSVIETFEHLTNAIKEGFILPTSGLEFVDEKIFESQLVIYNFIFLHDRVQQAAYSLIAEYEKQAVHLQIGWLLYSNFSQQERIDNIFELVDHLNLGRELIIDDSEKIELIKLNIFAAKKARDAIAYGAAETYLKICVEELPADSWLRFYELTLDIYKLLAEVEYLNGNFIGSESLINLIIEKAKTDEDKADIHILLTAQYTMLGKFSEAIASARKGLQYLGVDLPEQNLESALEVEVIKANKLLEGKEIASLINQPDMIIPDKIISTKLLISIEQACYLSNQKLYRLVVIKTLNLSLEYGSLAESVNSYSTYGTLLGSIWGEYQKGYEFGKLALSISEKYHNLNQKCKGCFLSIAFQIAWVKYIKFTNKISEEGFKAGIESGDLQYCGYILAFQSFNIFHEGINIEKQIYKVDKVLQFVSTNVSELGKDIAWAAKLCLMNLNAETKELLGFDSPELSEAEYLQSCWERKSYMPLFDYYTLKSFILYLYNKPVEALEAVIEAEKLQEFGIGLITIADHNFYQSLILTALYSSATFVEQKQYWQQLERNQTQMKIWADNCEANFLHKYLIIEAEIARISGNKLEAMELYDLAIASASTYGFIQNEALANELAANFWLGMNKEDFAQIYLRKAYNGYQNWGAKFKVADLENQYSFWLNPQLAKTINNQNANKHISQTTINQNSTTTNFGETLDIHTVLKASQTISNEILLAELIDQLMKIVIENAGAQTGSLIFVSNGELIIEAVMSINVNEQVEAKHSLPITAFKNLPISVINYVARTHSDVLLDEANQTSEFESDSYFIKQKPKSVLCIPILHQGQLIAILYLENNLISAAFPSERLKLLKLICSQAAISIKNASLYNTLEQKVAERTQQLSQALENLRAAQKQLVESEKMAALGILVAGVAHEINTPVGTSITAASTLKDETTTFNNALIEGKLKRSSLNNYLETASESTDLILNNLNRASDLIQSFKQVAVDSSHLEKREFAIKPYIEEISNSLAPKLKNTALSLTVEGENDIDLETYPGALAQIVTNLVINSLNHAYQPGEKGQLRFQITQEQGKVTIQYSDDGCGIPPENLSKIFEPFFTTARNQGGTGLGLHIVYNLVTQKLQGKIDVKSEANLGTIFIIALPKVGFDD</sequence>
<gene>
    <name evidence="9" type="ORF">NIES267_28520</name>
</gene>
<dbReference type="EMBL" id="AP018227">
    <property type="protein sequence ID" value="BAY83364.1"/>
    <property type="molecule type" value="Genomic_DNA"/>
</dbReference>
<proteinExistence type="predicted"/>
<evidence type="ECO:0000256" key="3">
    <source>
        <dbReference type="ARBA" id="ARBA00022553"/>
    </source>
</evidence>
<dbReference type="OrthoDB" id="9801841at2"/>
<dbReference type="InterPro" id="IPR003661">
    <property type="entry name" value="HisK_dim/P_dom"/>
</dbReference>
<dbReference type="InterPro" id="IPR029016">
    <property type="entry name" value="GAF-like_dom_sf"/>
</dbReference>
<evidence type="ECO:0000259" key="7">
    <source>
        <dbReference type="PROSITE" id="PS50011"/>
    </source>
</evidence>
<dbReference type="PROSITE" id="PS50109">
    <property type="entry name" value="HIS_KIN"/>
    <property type="match status" value="1"/>
</dbReference>
<keyword evidence="4 9" id="KW-0808">Transferase</keyword>
<dbReference type="PANTHER" id="PTHR43642:SF1">
    <property type="entry name" value="HYBRID SIGNAL TRANSDUCTION HISTIDINE KINASE G"/>
    <property type="match status" value="1"/>
</dbReference>
<dbReference type="SUPFAM" id="SSF52540">
    <property type="entry name" value="P-loop containing nucleoside triphosphate hydrolases"/>
    <property type="match status" value="1"/>
</dbReference>
<keyword evidence="10" id="KW-1185">Reference proteome</keyword>
<dbReference type="InterPro" id="IPR036890">
    <property type="entry name" value="HATPase_C_sf"/>
</dbReference>
<evidence type="ECO:0000259" key="8">
    <source>
        <dbReference type="PROSITE" id="PS50109"/>
    </source>
</evidence>
<dbReference type="InterPro" id="IPR005467">
    <property type="entry name" value="His_kinase_dom"/>
</dbReference>
<dbReference type="SUPFAM" id="SSF56112">
    <property type="entry name" value="Protein kinase-like (PK-like)"/>
    <property type="match status" value="1"/>
</dbReference>
<dbReference type="SUPFAM" id="SSF55874">
    <property type="entry name" value="ATPase domain of HSP90 chaperone/DNA topoisomerase II/histidine kinase"/>
    <property type="match status" value="1"/>
</dbReference>
<dbReference type="Gene3D" id="3.30.565.10">
    <property type="entry name" value="Histidine kinase-like ATPase, C-terminal domain"/>
    <property type="match status" value="1"/>
</dbReference>
<evidence type="ECO:0000256" key="1">
    <source>
        <dbReference type="ARBA" id="ARBA00000085"/>
    </source>
</evidence>
<reference evidence="9 10" key="1">
    <citation type="submission" date="2017-06" db="EMBL/GenBank/DDBJ databases">
        <title>Genome sequencing of cyanobaciteial culture collection at National Institute for Environmental Studies (NIES).</title>
        <authorList>
            <person name="Hirose Y."/>
            <person name="Shimura Y."/>
            <person name="Fujisawa T."/>
            <person name="Nakamura Y."/>
            <person name="Kawachi M."/>
        </authorList>
    </citation>
    <scope>NUCLEOTIDE SEQUENCE [LARGE SCALE GENOMIC DNA]</scope>
    <source>
        <strain evidence="9 10">NIES-267</strain>
    </source>
</reference>
<dbReference type="PANTHER" id="PTHR43642">
    <property type="entry name" value="HYBRID SIGNAL TRANSDUCTION HISTIDINE KINASE G"/>
    <property type="match status" value="1"/>
</dbReference>
<dbReference type="Pfam" id="PF00069">
    <property type="entry name" value="Pkinase"/>
    <property type="match status" value="1"/>
</dbReference>
<keyword evidence="4 9" id="KW-0418">Kinase</keyword>
<dbReference type="EC" id="2.7.13.3" evidence="2"/>
<evidence type="ECO:0000313" key="9">
    <source>
        <dbReference type="EMBL" id="BAY83364.1"/>
    </source>
</evidence>
<dbReference type="SMART" id="SM00065">
    <property type="entry name" value="GAF"/>
    <property type="match status" value="1"/>
</dbReference>
<dbReference type="SMART" id="SM00387">
    <property type="entry name" value="HATPase_c"/>
    <property type="match status" value="1"/>
</dbReference>
<feature type="domain" description="Histidine kinase" evidence="8">
    <location>
        <begin position="1540"/>
        <end position="1771"/>
    </location>
</feature>
<keyword evidence="9" id="KW-0723">Serine/threonine-protein kinase</keyword>
<evidence type="ECO:0000256" key="2">
    <source>
        <dbReference type="ARBA" id="ARBA00012438"/>
    </source>
</evidence>
<feature type="coiled-coil region" evidence="6">
    <location>
        <begin position="1497"/>
        <end position="1531"/>
    </location>
</feature>
<dbReference type="Pfam" id="PF01590">
    <property type="entry name" value="GAF"/>
    <property type="match status" value="1"/>
</dbReference>
<dbReference type="Pfam" id="PF13191">
    <property type="entry name" value="AAA_16"/>
    <property type="match status" value="1"/>
</dbReference>
<accession>A0A1Z4LQA8</accession>
<dbReference type="PRINTS" id="PR00344">
    <property type="entry name" value="BCTRLSENSOR"/>
</dbReference>
<dbReference type="InterPro" id="IPR000719">
    <property type="entry name" value="Prot_kinase_dom"/>
</dbReference>
<dbReference type="CDD" id="cd14014">
    <property type="entry name" value="STKc_PknB_like"/>
    <property type="match status" value="1"/>
</dbReference>
<evidence type="ECO:0000256" key="5">
    <source>
        <dbReference type="ARBA" id="ARBA00023012"/>
    </source>
</evidence>
<dbReference type="Proteomes" id="UP000218418">
    <property type="component" value="Chromosome"/>
</dbReference>